<gene>
    <name evidence="8" type="ORF">KUTeg_022131</name>
</gene>
<keyword evidence="3 7" id="KW-0812">Transmembrane</keyword>
<dbReference type="Proteomes" id="UP001217089">
    <property type="component" value="Unassembled WGS sequence"/>
</dbReference>
<evidence type="ECO:0000313" key="9">
    <source>
        <dbReference type="Proteomes" id="UP001217089"/>
    </source>
</evidence>
<dbReference type="PANTHER" id="PTHR12385">
    <property type="entry name" value="CHOLINE TRANSPORTER-LIKE (SLC FAMILY 44)"/>
    <property type="match status" value="1"/>
</dbReference>
<feature type="transmembrane region" description="Helical" evidence="7">
    <location>
        <begin position="219"/>
        <end position="240"/>
    </location>
</feature>
<dbReference type="Pfam" id="PF04515">
    <property type="entry name" value="Choline_transpo"/>
    <property type="match status" value="1"/>
</dbReference>
<dbReference type="InterPro" id="IPR007603">
    <property type="entry name" value="Choline_transptr-like"/>
</dbReference>
<feature type="transmembrane region" description="Helical" evidence="7">
    <location>
        <begin position="165"/>
        <end position="189"/>
    </location>
</feature>
<feature type="transmembrane region" description="Helical" evidence="7">
    <location>
        <begin position="23"/>
        <end position="44"/>
    </location>
</feature>
<comment type="subcellular location">
    <subcellularLocation>
        <location evidence="7">Cell membrane</location>
        <topology evidence="7">Multi-pass membrane protein</topology>
    </subcellularLocation>
    <subcellularLocation>
        <location evidence="1">Membrane</location>
        <topology evidence="1">Multi-pass membrane protein</topology>
    </subcellularLocation>
</comment>
<organism evidence="8 9">
    <name type="scientific">Tegillarca granosa</name>
    <name type="common">Malaysian cockle</name>
    <name type="synonym">Anadara granosa</name>
    <dbReference type="NCBI Taxonomy" id="220873"/>
    <lineage>
        <taxon>Eukaryota</taxon>
        <taxon>Metazoa</taxon>
        <taxon>Spiralia</taxon>
        <taxon>Lophotrochozoa</taxon>
        <taxon>Mollusca</taxon>
        <taxon>Bivalvia</taxon>
        <taxon>Autobranchia</taxon>
        <taxon>Pteriomorphia</taxon>
        <taxon>Arcoida</taxon>
        <taxon>Arcoidea</taxon>
        <taxon>Arcidae</taxon>
        <taxon>Tegillarca</taxon>
    </lineage>
</organism>
<evidence type="ECO:0000256" key="6">
    <source>
        <dbReference type="ARBA" id="ARBA00023180"/>
    </source>
</evidence>
<protein>
    <recommendedName>
        <fullName evidence="7">Choline transporter-like protein</fullName>
    </recommendedName>
</protein>
<comment type="caution">
    <text evidence="8">The sequence shown here is derived from an EMBL/GenBank/DDBJ whole genome shotgun (WGS) entry which is preliminary data.</text>
</comment>
<evidence type="ECO:0000256" key="2">
    <source>
        <dbReference type="ARBA" id="ARBA00007168"/>
    </source>
</evidence>
<name>A0ABQ9EAN4_TEGGR</name>
<dbReference type="EMBL" id="JARBDR010000919">
    <property type="protein sequence ID" value="KAJ8300612.1"/>
    <property type="molecule type" value="Genomic_DNA"/>
</dbReference>
<keyword evidence="4 7" id="KW-1133">Transmembrane helix</keyword>
<evidence type="ECO:0000313" key="8">
    <source>
        <dbReference type="EMBL" id="KAJ8300612.1"/>
    </source>
</evidence>
<sequence>MNTCVDNSHDYLLDMDCVNEMVGWYHGVVNHFNIHWFIWILFLASTGRQQNFEIGNNSEYRFSNGSWDYTKIKTKTAQFFGAVCDDSDLQGNNTNEFCTFLKNQEENFAFYTQIYNLFMLFWLVNFFIALGQMTLAGAFSSYYWAFEKPKDIPSFPLLCAFGRCFRYHLGSLAFGSFIIAVIQIIRVLLEYLDSKLKGSENPVAKFFLKVVVVDKVTDFLIFIGKLVIVGAAATSSYFFFSGKISFVQEYNPRLNFYVVPIVVMEDLERNDGSAAKPYFMSKELMKILGKKNKPKKTEE</sequence>
<comment type="function">
    <text evidence="7">Choline transporter.</text>
</comment>
<keyword evidence="9" id="KW-1185">Reference proteome</keyword>
<proteinExistence type="inferred from homology"/>
<comment type="caution">
    <text evidence="7">Lacks conserved residue(s) required for the propagation of feature annotation.</text>
</comment>
<keyword evidence="6" id="KW-0325">Glycoprotein</keyword>
<keyword evidence="5 7" id="KW-0472">Membrane</keyword>
<accession>A0ABQ9EAN4</accession>
<feature type="transmembrane region" description="Helical" evidence="7">
    <location>
        <begin position="120"/>
        <end position="145"/>
    </location>
</feature>
<evidence type="ECO:0000256" key="1">
    <source>
        <dbReference type="ARBA" id="ARBA00004141"/>
    </source>
</evidence>
<dbReference type="PANTHER" id="PTHR12385:SF14">
    <property type="entry name" value="CHOLINE TRANSPORTER-LIKE 2"/>
    <property type="match status" value="1"/>
</dbReference>
<reference evidence="8 9" key="1">
    <citation type="submission" date="2022-12" db="EMBL/GenBank/DDBJ databases">
        <title>Chromosome-level genome of Tegillarca granosa.</title>
        <authorList>
            <person name="Kim J."/>
        </authorList>
    </citation>
    <scope>NUCLEOTIDE SEQUENCE [LARGE SCALE GENOMIC DNA]</scope>
    <source>
        <strain evidence="8">Teg-2019</strain>
        <tissue evidence="8">Adductor muscle</tissue>
    </source>
</reference>
<evidence type="ECO:0000256" key="4">
    <source>
        <dbReference type="ARBA" id="ARBA00022989"/>
    </source>
</evidence>
<evidence type="ECO:0000256" key="5">
    <source>
        <dbReference type="ARBA" id="ARBA00023136"/>
    </source>
</evidence>
<evidence type="ECO:0000256" key="7">
    <source>
        <dbReference type="RuleBase" id="RU368066"/>
    </source>
</evidence>
<comment type="similarity">
    <text evidence="2 7">Belongs to the CTL (choline transporter-like) family.</text>
</comment>
<evidence type="ECO:0000256" key="3">
    <source>
        <dbReference type="ARBA" id="ARBA00022692"/>
    </source>
</evidence>